<accession>M6FBH2</accession>
<name>M6FBH2_9LEPT</name>
<evidence type="ECO:0000313" key="2">
    <source>
        <dbReference type="Proteomes" id="UP000011980"/>
    </source>
</evidence>
<sequence length="42" mass="5060">MDFFSTSSFLIHFLNKKGLRKLEYSTVRFVLILFQSEFILNE</sequence>
<dbReference type="Proteomes" id="UP000011980">
    <property type="component" value="Unassembled WGS sequence"/>
</dbReference>
<evidence type="ECO:0000313" key="1">
    <source>
        <dbReference type="EMBL" id="EMK24387.1"/>
    </source>
</evidence>
<dbReference type="PATRIC" id="fig|1240687.3.peg.2065"/>
<gene>
    <name evidence="1" type="ORF">LEP1GSC008_1335</name>
</gene>
<dbReference type="EMBL" id="ANCE01000101">
    <property type="protein sequence ID" value="EMK24387.1"/>
    <property type="molecule type" value="Genomic_DNA"/>
</dbReference>
<protein>
    <submittedName>
        <fullName evidence="1">Uncharacterized protein</fullName>
    </submittedName>
</protein>
<reference evidence="1 2" key="1">
    <citation type="submission" date="2013-01" db="EMBL/GenBank/DDBJ databases">
        <authorList>
            <person name="Harkins D.M."/>
            <person name="Durkin A.S."/>
            <person name="Brinkac L.M."/>
            <person name="Haft D.H."/>
            <person name="Selengut J.D."/>
            <person name="Sanka R."/>
            <person name="DePew J."/>
            <person name="Purushe J."/>
            <person name="Galloway R.L."/>
            <person name="Vinetz J.M."/>
            <person name="Sutton G.G."/>
            <person name="Nierman W.C."/>
            <person name="Fouts D.E."/>
        </authorList>
    </citation>
    <scope>NUCLEOTIDE SEQUENCE [LARGE SCALE GENOMIC DNA]</scope>
    <source>
        <strain evidence="1 2">Nikolaevo</strain>
    </source>
</reference>
<comment type="caution">
    <text evidence="1">The sequence shown here is derived from an EMBL/GenBank/DDBJ whole genome shotgun (WGS) entry which is preliminary data.</text>
</comment>
<organism evidence="1 2">
    <name type="scientific">Leptospira kirschneri serovar Bulgarica str. Nikolaevo</name>
    <dbReference type="NCBI Taxonomy" id="1240687"/>
    <lineage>
        <taxon>Bacteria</taxon>
        <taxon>Pseudomonadati</taxon>
        <taxon>Spirochaetota</taxon>
        <taxon>Spirochaetia</taxon>
        <taxon>Leptospirales</taxon>
        <taxon>Leptospiraceae</taxon>
        <taxon>Leptospira</taxon>
    </lineage>
</organism>
<proteinExistence type="predicted"/>
<dbReference type="AlphaFoldDB" id="M6FBH2"/>